<feature type="domain" description="YegS/DAGK C-terminal" evidence="2">
    <location>
        <begin position="151"/>
        <end position="280"/>
    </location>
</feature>
<comment type="caution">
    <text evidence="3">The sequence shown here is derived from an EMBL/GenBank/DDBJ whole genome shotgun (WGS) entry which is preliminary data.</text>
</comment>
<dbReference type="Gene3D" id="3.40.50.10330">
    <property type="entry name" value="Probable inorganic polyphosphate/atp-NAD kinase, domain 1"/>
    <property type="match status" value="1"/>
</dbReference>
<proteinExistence type="predicted"/>
<dbReference type="Gene3D" id="2.60.200.40">
    <property type="match status" value="1"/>
</dbReference>
<accession>A0A1F5NAZ3</accession>
<dbReference type="InterPro" id="IPR017438">
    <property type="entry name" value="ATP-NAD_kinase_N"/>
</dbReference>
<gene>
    <name evidence="3" type="ORF">A3K06_02500</name>
</gene>
<dbReference type="Pfam" id="PF00781">
    <property type="entry name" value="DAGK_cat"/>
    <property type="match status" value="1"/>
</dbReference>
<name>A0A1F5NAZ3_9BACT</name>
<dbReference type="SUPFAM" id="SSF111331">
    <property type="entry name" value="NAD kinase/diacylglycerol kinase-like"/>
    <property type="match status" value="1"/>
</dbReference>
<dbReference type="Proteomes" id="UP000176547">
    <property type="component" value="Unassembled WGS sequence"/>
</dbReference>
<dbReference type="EMBL" id="MFEG01000039">
    <property type="protein sequence ID" value="OGE74836.1"/>
    <property type="molecule type" value="Genomic_DNA"/>
</dbReference>
<dbReference type="InterPro" id="IPR045540">
    <property type="entry name" value="YegS/DAGK_C"/>
</dbReference>
<dbReference type="Pfam" id="PF19279">
    <property type="entry name" value="YegS_C"/>
    <property type="match status" value="1"/>
</dbReference>
<evidence type="ECO:0000313" key="3">
    <source>
        <dbReference type="EMBL" id="OGE74836.1"/>
    </source>
</evidence>
<dbReference type="InterPro" id="IPR016064">
    <property type="entry name" value="NAD/diacylglycerol_kinase_sf"/>
</dbReference>
<evidence type="ECO:0000259" key="2">
    <source>
        <dbReference type="Pfam" id="PF19279"/>
    </source>
</evidence>
<dbReference type="AlphaFoldDB" id="A0A1F5NAZ3"/>
<evidence type="ECO:0000259" key="1">
    <source>
        <dbReference type="Pfam" id="PF00781"/>
    </source>
</evidence>
<protein>
    <submittedName>
        <fullName evidence="3">Uncharacterized protein</fullName>
    </submittedName>
</protein>
<dbReference type="InterPro" id="IPR001206">
    <property type="entry name" value="Diacylglycerol_kinase_cat_dom"/>
</dbReference>
<dbReference type="GO" id="GO:0016301">
    <property type="term" value="F:kinase activity"/>
    <property type="evidence" value="ECO:0007669"/>
    <property type="project" value="InterPro"/>
</dbReference>
<feature type="domain" description="DAGKc" evidence="1">
    <location>
        <begin position="18"/>
        <end position="126"/>
    </location>
</feature>
<sequence>MYFYIFDPGTDKEAKYFEKIQGQLLNYLAELKVEGETYRVTSIRTVELLVEQAINGEARTIVVVGSDSSLDRAINVVLTKRADITLGFIPLQPQSSLGKILGISTDIQEATQTLAGRLGKSLNLGKINEHYFLTQVDLGAPLPIGTDPGFFGWGGVRSLMKLSPFPLKLSLENSYTATSEVLTAQIINCRDNQGSRVKVGDPTDGLLDILLLNPMSSAQLFRHRKELLAGKFQDLPGSTIMHAKKIQILGPKKLPLSISGQVYAKAPAEVAVAREKIKVIVGKNRQF</sequence>
<evidence type="ECO:0000313" key="4">
    <source>
        <dbReference type="Proteomes" id="UP000176547"/>
    </source>
</evidence>
<organism evidence="3 4">
    <name type="scientific">Candidatus Doudnabacteria bacterium RIFCSPHIGHO2_01_52_17</name>
    <dbReference type="NCBI Taxonomy" id="1817820"/>
    <lineage>
        <taxon>Bacteria</taxon>
        <taxon>Candidatus Doudnaibacteriota</taxon>
    </lineage>
</organism>
<reference evidence="3 4" key="1">
    <citation type="journal article" date="2016" name="Nat. Commun.">
        <title>Thousands of microbial genomes shed light on interconnected biogeochemical processes in an aquifer system.</title>
        <authorList>
            <person name="Anantharaman K."/>
            <person name="Brown C.T."/>
            <person name="Hug L.A."/>
            <person name="Sharon I."/>
            <person name="Castelle C.J."/>
            <person name="Probst A.J."/>
            <person name="Thomas B.C."/>
            <person name="Singh A."/>
            <person name="Wilkins M.J."/>
            <person name="Karaoz U."/>
            <person name="Brodie E.L."/>
            <person name="Williams K.H."/>
            <person name="Hubbard S.S."/>
            <person name="Banfield J.F."/>
        </authorList>
    </citation>
    <scope>NUCLEOTIDE SEQUENCE [LARGE SCALE GENOMIC DNA]</scope>
</reference>